<dbReference type="EMBL" id="DVLW01000004">
    <property type="protein sequence ID" value="HIT93565.1"/>
    <property type="molecule type" value="Genomic_DNA"/>
</dbReference>
<feature type="domain" description="Solute-binding protein family 3/N-terminal" evidence="4">
    <location>
        <begin position="75"/>
        <end position="292"/>
    </location>
</feature>
<proteinExistence type="predicted"/>
<evidence type="ECO:0000313" key="6">
    <source>
        <dbReference type="Proteomes" id="UP000824160"/>
    </source>
</evidence>
<sequence>MKKVFALFSAALVSALCLASCGGTDSTSSSSESSAQESSASTSSAESSATESSSEEASEGSTDAAAEFTTVTEGVLTMATNAEFPPYEYYEGDTIVGIDAEVAQLIADELGLTLEITDVAFDSIVPGVQSGKYDMGMAGMTIDEDRLKSVNFSTPYATGIQAVIVTEDSDIASIDDLTGKKIGVQTSTTGDIYASEDYGMENVVQYDNGALAVEGLKSGKVDCVIIDNEPAKAYVAANEGLKLLETEYAVEDYAICFSKENAALQEAVNSVLEDLIADGSVQEIVDKYITAE</sequence>
<feature type="compositionally biased region" description="Low complexity" evidence="2">
    <location>
        <begin position="22"/>
        <end position="52"/>
    </location>
</feature>
<dbReference type="SUPFAM" id="SSF53850">
    <property type="entry name" value="Periplasmic binding protein-like II"/>
    <property type="match status" value="1"/>
</dbReference>
<reference evidence="5" key="1">
    <citation type="submission" date="2020-10" db="EMBL/GenBank/DDBJ databases">
        <authorList>
            <person name="Gilroy R."/>
        </authorList>
    </citation>
    <scope>NUCLEOTIDE SEQUENCE</scope>
    <source>
        <strain evidence="5">ChiBcec7-5410</strain>
    </source>
</reference>
<dbReference type="CDD" id="cd13530">
    <property type="entry name" value="PBP2_peptides_like"/>
    <property type="match status" value="1"/>
</dbReference>
<evidence type="ECO:0000313" key="5">
    <source>
        <dbReference type="EMBL" id="HIT93565.1"/>
    </source>
</evidence>
<evidence type="ECO:0000256" key="3">
    <source>
        <dbReference type="SAM" id="SignalP"/>
    </source>
</evidence>
<feature type="signal peptide" evidence="3">
    <location>
        <begin position="1"/>
        <end position="19"/>
    </location>
</feature>
<accession>A0A9D1KQZ6</accession>
<dbReference type="AlphaFoldDB" id="A0A9D1KQZ6"/>
<feature type="chain" id="PRO_5038657904" evidence="3">
    <location>
        <begin position="20"/>
        <end position="292"/>
    </location>
</feature>
<organism evidence="5 6">
    <name type="scientific">Candidatus Faecivivens stercoripullorum</name>
    <dbReference type="NCBI Taxonomy" id="2840805"/>
    <lineage>
        <taxon>Bacteria</taxon>
        <taxon>Bacillati</taxon>
        <taxon>Bacillota</taxon>
        <taxon>Clostridia</taxon>
        <taxon>Eubacteriales</taxon>
        <taxon>Oscillospiraceae</taxon>
        <taxon>Oscillospiraceae incertae sedis</taxon>
        <taxon>Candidatus Faecivivens</taxon>
    </lineage>
</organism>
<dbReference type="PANTHER" id="PTHR35936">
    <property type="entry name" value="MEMBRANE-BOUND LYTIC MUREIN TRANSGLYCOSYLASE F"/>
    <property type="match status" value="1"/>
</dbReference>
<keyword evidence="1 3" id="KW-0732">Signal</keyword>
<evidence type="ECO:0000259" key="4">
    <source>
        <dbReference type="SMART" id="SM00062"/>
    </source>
</evidence>
<dbReference type="SMART" id="SM00062">
    <property type="entry name" value="PBPb"/>
    <property type="match status" value="1"/>
</dbReference>
<dbReference type="Proteomes" id="UP000824160">
    <property type="component" value="Unassembled WGS sequence"/>
</dbReference>
<evidence type="ECO:0000256" key="1">
    <source>
        <dbReference type="ARBA" id="ARBA00022729"/>
    </source>
</evidence>
<protein>
    <submittedName>
        <fullName evidence="5">Amino acid ABC transporter substrate-binding protein</fullName>
    </submittedName>
</protein>
<dbReference type="Pfam" id="PF00497">
    <property type="entry name" value="SBP_bac_3"/>
    <property type="match status" value="1"/>
</dbReference>
<gene>
    <name evidence="5" type="ORF">IAC43_00100</name>
</gene>
<name>A0A9D1KQZ6_9FIRM</name>
<feature type="region of interest" description="Disordered" evidence="2">
    <location>
        <begin position="22"/>
        <end position="64"/>
    </location>
</feature>
<evidence type="ECO:0000256" key="2">
    <source>
        <dbReference type="SAM" id="MobiDB-lite"/>
    </source>
</evidence>
<comment type="caution">
    <text evidence="5">The sequence shown here is derived from an EMBL/GenBank/DDBJ whole genome shotgun (WGS) entry which is preliminary data.</text>
</comment>
<dbReference type="PANTHER" id="PTHR35936:SF17">
    <property type="entry name" value="ARGININE-BINDING EXTRACELLULAR PROTEIN ARTP"/>
    <property type="match status" value="1"/>
</dbReference>
<reference evidence="5" key="2">
    <citation type="journal article" date="2021" name="PeerJ">
        <title>Extensive microbial diversity within the chicken gut microbiome revealed by metagenomics and culture.</title>
        <authorList>
            <person name="Gilroy R."/>
            <person name="Ravi A."/>
            <person name="Getino M."/>
            <person name="Pursley I."/>
            <person name="Horton D.L."/>
            <person name="Alikhan N.F."/>
            <person name="Baker D."/>
            <person name="Gharbi K."/>
            <person name="Hall N."/>
            <person name="Watson M."/>
            <person name="Adriaenssens E.M."/>
            <person name="Foster-Nyarko E."/>
            <person name="Jarju S."/>
            <person name="Secka A."/>
            <person name="Antonio M."/>
            <person name="Oren A."/>
            <person name="Chaudhuri R.R."/>
            <person name="La Ragione R."/>
            <person name="Hildebrand F."/>
            <person name="Pallen M.J."/>
        </authorList>
    </citation>
    <scope>NUCLEOTIDE SEQUENCE</scope>
    <source>
        <strain evidence="5">ChiBcec7-5410</strain>
    </source>
</reference>
<dbReference type="InterPro" id="IPR001638">
    <property type="entry name" value="Solute-binding_3/MltF_N"/>
</dbReference>
<dbReference type="Gene3D" id="3.40.190.10">
    <property type="entry name" value="Periplasmic binding protein-like II"/>
    <property type="match status" value="2"/>
</dbReference>